<evidence type="ECO:0000313" key="2">
    <source>
        <dbReference type="EMBL" id="CAJ0568835.1"/>
    </source>
</evidence>
<gene>
    <name evidence="2" type="ORF">MSPICULIGERA_LOCUS7346</name>
</gene>
<organism evidence="2 3">
    <name type="scientific">Mesorhabditis spiculigera</name>
    <dbReference type="NCBI Taxonomy" id="96644"/>
    <lineage>
        <taxon>Eukaryota</taxon>
        <taxon>Metazoa</taxon>
        <taxon>Ecdysozoa</taxon>
        <taxon>Nematoda</taxon>
        <taxon>Chromadorea</taxon>
        <taxon>Rhabditida</taxon>
        <taxon>Rhabditina</taxon>
        <taxon>Rhabditomorpha</taxon>
        <taxon>Rhabditoidea</taxon>
        <taxon>Rhabditidae</taxon>
        <taxon>Mesorhabditinae</taxon>
        <taxon>Mesorhabditis</taxon>
    </lineage>
</organism>
<feature type="transmembrane region" description="Helical" evidence="1">
    <location>
        <begin position="55"/>
        <end position="80"/>
    </location>
</feature>
<name>A0AA36CGZ9_9BILA</name>
<feature type="transmembrane region" description="Helical" evidence="1">
    <location>
        <begin position="174"/>
        <end position="197"/>
    </location>
</feature>
<sequence>MLSYRHLIEVFEVLLLTAGFLGSIFGVDALSKWLQQYQIGDVQLDNVSFSKYVTWLYYTTTTFIYIIALIVNPIAVYLTMANKKIVWPVSRFIALAFDGRYFHLALKFPYLQLFLPYSIALLLRLGIEFNLQYGTWILYCEDLLISHTAALDIAAYRKLKKHFGNLPRRKNSTLLLSLMLVFASSVYILIILAAQFFQTLAQIFLGTHLATLTTLMVGPNWTFLYLPYNS</sequence>
<accession>A0AA36CGZ9</accession>
<dbReference type="EMBL" id="CATQJA010001844">
    <property type="protein sequence ID" value="CAJ0568835.1"/>
    <property type="molecule type" value="Genomic_DNA"/>
</dbReference>
<evidence type="ECO:0000256" key="1">
    <source>
        <dbReference type="SAM" id="Phobius"/>
    </source>
</evidence>
<reference evidence="2" key="1">
    <citation type="submission" date="2023-06" db="EMBL/GenBank/DDBJ databases">
        <authorList>
            <person name="Delattre M."/>
        </authorList>
    </citation>
    <scope>NUCLEOTIDE SEQUENCE</scope>
    <source>
        <strain evidence="2">AF72</strain>
    </source>
</reference>
<proteinExistence type="predicted"/>
<keyword evidence="1" id="KW-0472">Membrane</keyword>
<feature type="transmembrane region" description="Helical" evidence="1">
    <location>
        <begin position="203"/>
        <end position="226"/>
    </location>
</feature>
<feature type="transmembrane region" description="Helical" evidence="1">
    <location>
        <begin position="7"/>
        <end position="27"/>
    </location>
</feature>
<feature type="non-terminal residue" evidence="2">
    <location>
        <position position="230"/>
    </location>
</feature>
<comment type="caution">
    <text evidence="2">The sequence shown here is derived from an EMBL/GenBank/DDBJ whole genome shotgun (WGS) entry which is preliminary data.</text>
</comment>
<protein>
    <submittedName>
        <fullName evidence="2">Uncharacterized protein</fullName>
    </submittedName>
</protein>
<keyword evidence="1" id="KW-0812">Transmembrane</keyword>
<dbReference type="AlphaFoldDB" id="A0AA36CGZ9"/>
<dbReference type="Proteomes" id="UP001177023">
    <property type="component" value="Unassembled WGS sequence"/>
</dbReference>
<keyword evidence="1" id="KW-1133">Transmembrane helix</keyword>
<evidence type="ECO:0000313" key="3">
    <source>
        <dbReference type="Proteomes" id="UP001177023"/>
    </source>
</evidence>
<keyword evidence="3" id="KW-1185">Reference proteome</keyword>